<dbReference type="STRING" id="574087.Acear_1775"/>
<dbReference type="GO" id="GO:0030266">
    <property type="term" value="F:quinate 3-dehydrogenase (NAD+) activity"/>
    <property type="evidence" value="ECO:0007669"/>
    <property type="project" value="UniProtKB-EC"/>
</dbReference>
<sequence>MSLDHLNLEERELVGLFGYPVKHSLSPVMHNTAFSKLDLDYLYLPFEVEPDNLKAAVEGIRGLNLRGVNLTIPHKEAVIPYLDQVSKEAELIGAVNTIKNEAGELIGYNTDGRGFVRSLQEEGFMPQNKNVLIVGAGGAARAVAFQLGLEGVERLYVANRTFKKAEDLVSDIKKGLEMETVQPLPLKQEKLKKIISGIDLLVDTTPIGMHPESDVEPVIEPELIQPDMVVSDLVYNPVETSLLKAAKDRGAKTVSGLGMLVHQGAISFEIWTGKKAPVKLMAETIRDNIELE</sequence>
<dbReference type="GO" id="GO:0004764">
    <property type="term" value="F:shikimate 3-dehydrogenase (NADP+) activity"/>
    <property type="evidence" value="ECO:0007669"/>
    <property type="project" value="UniProtKB-UniRule"/>
</dbReference>
<comment type="pathway">
    <text evidence="9">Aromatic compound metabolism; 3,4-dihydroxybenzoate biosynthesis; 3-dehydroquinate from D-quinate (NAD(+) route).</text>
</comment>
<feature type="binding site" evidence="10">
    <location>
        <position position="235"/>
    </location>
    <ligand>
        <name>shikimate</name>
        <dbReference type="ChEBI" id="CHEBI:36208"/>
    </ligand>
</feature>
<dbReference type="FunFam" id="3.40.50.10860:FF:000004">
    <property type="entry name" value="Quinate/shikimate dehydrogenase"/>
    <property type="match status" value="1"/>
</dbReference>
<keyword evidence="3 10" id="KW-0521">NADP</keyword>
<evidence type="ECO:0000259" key="11">
    <source>
        <dbReference type="Pfam" id="PF01488"/>
    </source>
</evidence>
<feature type="domain" description="Shikimate dehydrogenase substrate binding N-terminal" evidence="12">
    <location>
        <begin position="16"/>
        <end position="98"/>
    </location>
</feature>
<feature type="binding site" evidence="10">
    <location>
        <begin position="135"/>
        <end position="139"/>
    </location>
    <ligand>
        <name>NADP(+)</name>
        <dbReference type="ChEBI" id="CHEBI:58349"/>
    </ligand>
</feature>
<evidence type="ECO:0000313" key="15">
    <source>
        <dbReference type="Proteomes" id="UP000001661"/>
    </source>
</evidence>
<evidence type="ECO:0000256" key="4">
    <source>
        <dbReference type="ARBA" id="ARBA00023002"/>
    </source>
</evidence>
<dbReference type="GO" id="GO:0009423">
    <property type="term" value="P:chorismate biosynthetic process"/>
    <property type="evidence" value="ECO:0007669"/>
    <property type="project" value="UniProtKB-UniRule"/>
</dbReference>
<dbReference type="NCBIfam" id="TIGR00507">
    <property type="entry name" value="aroE"/>
    <property type="match status" value="1"/>
</dbReference>
<dbReference type="InterPro" id="IPR006151">
    <property type="entry name" value="Shikm_DH/Glu-tRNA_Rdtase"/>
</dbReference>
<comment type="pathway">
    <text evidence="1 10">Metabolic intermediate biosynthesis; chorismate biosynthesis; chorismate from D-erythrose 4-phosphate and phosphoenolpyruvate: step 4/7.</text>
</comment>
<dbReference type="Pfam" id="PF18317">
    <property type="entry name" value="SDH_C"/>
    <property type="match status" value="1"/>
</dbReference>
<evidence type="ECO:0000256" key="10">
    <source>
        <dbReference type="HAMAP-Rule" id="MF_00222"/>
    </source>
</evidence>
<dbReference type="KEGG" id="aar:Acear_1775"/>
<dbReference type="HOGENOM" id="CLU_044063_4_1_9"/>
<dbReference type="Gene3D" id="3.40.50.10860">
    <property type="entry name" value="Leucine Dehydrogenase, chain A, domain 1"/>
    <property type="match status" value="1"/>
</dbReference>
<feature type="domain" description="SDH C-terminal" evidence="13">
    <location>
        <begin position="256"/>
        <end position="286"/>
    </location>
</feature>
<dbReference type="SUPFAM" id="SSF51735">
    <property type="entry name" value="NAD(P)-binding Rossmann-fold domains"/>
    <property type="match status" value="1"/>
</dbReference>
<dbReference type="PANTHER" id="PTHR21089">
    <property type="entry name" value="SHIKIMATE DEHYDROGENASE"/>
    <property type="match status" value="1"/>
</dbReference>
<dbReference type="UniPathway" id="UPA00053">
    <property type="reaction ID" value="UER00087"/>
</dbReference>
<dbReference type="InterPro" id="IPR036291">
    <property type="entry name" value="NAD(P)-bd_dom_sf"/>
</dbReference>
<evidence type="ECO:0000256" key="9">
    <source>
        <dbReference type="ARBA" id="ARBA00060613"/>
    </source>
</evidence>
<keyword evidence="5 10" id="KW-0057">Aromatic amino acid biosynthesis</keyword>
<accession>D9QRY9</accession>
<feature type="binding site" evidence="10">
    <location>
        <position position="233"/>
    </location>
    <ligand>
        <name>NADP(+)</name>
        <dbReference type="ChEBI" id="CHEBI:58349"/>
    </ligand>
</feature>
<dbReference type="InterPro" id="IPR011342">
    <property type="entry name" value="Shikimate_DH"/>
</dbReference>
<gene>
    <name evidence="10" type="primary">aroE</name>
    <name evidence="14" type="ordered locus">Acear_1775</name>
</gene>
<evidence type="ECO:0000256" key="7">
    <source>
        <dbReference type="ARBA" id="ARBA00051639"/>
    </source>
</evidence>
<feature type="binding site" evidence="10">
    <location>
        <begin position="159"/>
        <end position="164"/>
    </location>
    <ligand>
        <name>NADP(+)</name>
        <dbReference type="ChEBI" id="CHEBI:58349"/>
    </ligand>
</feature>
<dbReference type="NCBIfam" id="NF001314">
    <property type="entry name" value="PRK00258.2-2"/>
    <property type="match status" value="1"/>
</dbReference>
<name>D9QRY9_ACEAZ</name>
<comment type="catalytic activity">
    <reaction evidence="8">
        <text>shikimate + NAD(+) = 3-dehydroshikimate + NADH + H(+)</text>
        <dbReference type="Rhea" id="RHEA:17741"/>
        <dbReference type="ChEBI" id="CHEBI:15378"/>
        <dbReference type="ChEBI" id="CHEBI:16630"/>
        <dbReference type="ChEBI" id="CHEBI:36208"/>
        <dbReference type="ChEBI" id="CHEBI:57540"/>
        <dbReference type="ChEBI" id="CHEBI:57945"/>
    </reaction>
</comment>
<dbReference type="Pfam" id="PF01488">
    <property type="entry name" value="Shikimate_DH"/>
    <property type="match status" value="1"/>
</dbReference>
<evidence type="ECO:0000256" key="3">
    <source>
        <dbReference type="ARBA" id="ARBA00022857"/>
    </source>
</evidence>
<evidence type="ECO:0000256" key="2">
    <source>
        <dbReference type="ARBA" id="ARBA00022605"/>
    </source>
</evidence>
<proteinExistence type="inferred from homology"/>
<comment type="function">
    <text evidence="10">Involved in the biosynthesis of the chorismate, which leads to the biosynthesis of aromatic amino acids. Catalyzes the reversible NADPH linked reduction of 3-dehydroshikimate (DHSA) to yield shikimate (SA).</text>
</comment>
<dbReference type="GO" id="GO:0050661">
    <property type="term" value="F:NADP binding"/>
    <property type="evidence" value="ECO:0007669"/>
    <property type="project" value="InterPro"/>
</dbReference>
<feature type="binding site" evidence="10">
    <location>
        <position position="96"/>
    </location>
    <ligand>
        <name>shikimate</name>
        <dbReference type="ChEBI" id="CHEBI:36208"/>
    </ligand>
</feature>
<dbReference type="EMBL" id="CP002105">
    <property type="protein sequence ID" value="ADL13280.1"/>
    <property type="molecule type" value="Genomic_DNA"/>
</dbReference>
<feature type="active site" description="Proton acceptor" evidence="10">
    <location>
        <position position="75"/>
    </location>
</feature>
<dbReference type="Pfam" id="PF08501">
    <property type="entry name" value="Shikimate_dh_N"/>
    <property type="match status" value="1"/>
</dbReference>
<feature type="domain" description="Quinate/shikimate 5-dehydrogenase/glutamyl-tRNA reductase" evidence="11">
    <location>
        <begin position="127"/>
        <end position="202"/>
    </location>
</feature>
<feature type="binding site" evidence="10">
    <location>
        <position position="71"/>
    </location>
    <ligand>
        <name>shikimate</name>
        <dbReference type="ChEBI" id="CHEBI:36208"/>
    </ligand>
</feature>
<dbReference type="InterPro" id="IPR013708">
    <property type="entry name" value="Shikimate_DH-bd_N"/>
</dbReference>
<feature type="binding site" evidence="10">
    <location>
        <position position="111"/>
    </location>
    <ligand>
        <name>shikimate</name>
        <dbReference type="ChEBI" id="CHEBI:36208"/>
    </ligand>
</feature>
<comment type="similarity">
    <text evidence="10">Belongs to the shikimate dehydrogenase family.</text>
</comment>
<dbReference type="AlphaFoldDB" id="D9QRY9"/>
<dbReference type="SUPFAM" id="SSF53223">
    <property type="entry name" value="Aminoacid dehydrogenase-like, N-terminal domain"/>
    <property type="match status" value="1"/>
</dbReference>
<evidence type="ECO:0000259" key="13">
    <source>
        <dbReference type="Pfam" id="PF18317"/>
    </source>
</evidence>
<dbReference type="RefSeq" id="WP_013278725.1">
    <property type="nucleotide sequence ID" value="NC_014378.1"/>
</dbReference>
<dbReference type="Proteomes" id="UP000001661">
    <property type="component" value="Chromosome"/>
</dbReference>
<comment type="caution">
    <text evidence="10">Lacks conserved residue(s) required for the propagation of feature annotation.</text>
</comment>
<protein>
    <recommendedName>
        <fullName evidence="10">Shikimate dehydrogenase (NADP(+))</fullName>
        <shortName evidence="10">SDH</shortName>
        <ecNumber evidence="10">1.1.1.25</ecNumber>
    </recommendedName>
</protein>
<evidence type="ECO:0000313" key="14">
    <source>
        <dbReference type="EMBL" id="ADL13280.1"/>
    </source>
</evidence>
<dbReference type="eggNOG" id="COG0169">
    <property type="taxonomic scope" value="Bacteria"/>
</dbReference>
<dbReference type="CDD" id="cd01065">
    <property type="entry name" value="NAD_bind_Shikimate_DH"/>
    <property type="match status" value="1"/>
</dbReference>
<dbReference type="EC" id="1.1.1.25" evidence="10"/>
<feature type="binding site" evidence="10">
    <location>
        <position position="263"/>
    </location>
    <ligand>
        <name>shikimate</name>
        <dbReference type="ChEBI" id="CHEBI:36208"/>
    </ligand>
</feature>
<dbReference type="Gene3D" id="3.40.50.720">
    <property type="entry name" value="NAD(P)-binding Rossmann-like Domain"/>
    <property type="match status" value="1"/>
</dbReference>
<dbReference type="InterPro" id="IPR041121">
    <property type="entry name" value="SDH_C"/>
</dbReference>
<evidence type="ECO:0000259" key="12">
    <source>
        <dbReference type="Pfam" id="PF08501"/>
    </source>
</evidence>
<dbReference type="GO" id="GO:0009073">
    <property type="term" value="P:aromatic amino acid family biosynthetic process"/>
    <property type="evidence" value="ECO:0007669"/>
    <property type="project" value="UniProtKB-KW"/>
</dbReference>
<dbReference type="HAMAP" id="MF_00222">
    <property type="entry name" value="Shikimate_DH_AroE"/>
    <property type="match status" value="1"/>
</dbReference>
<comment type="catalytic activity">
    <reaction evidence="7">
        <text>L-quinate + NAD(+) = 3-dehydroquinate + NADH + H(+)</text>
        <dbReference type="Rhea" id="RHEA:22364"/>
        <dbReference type="ChEBI" id="CHEBI:15378"/>
        <dbReference type="ChEBI" id="CHEBI:29751"/>
        <dbReference type="ChEBI" id="CHEBI:32364"/>
        <dbReference type="ChEBI" id="CHEBI:57540"/>
        <dbReference type="ChEBI" id="CHEBI:57945"/>
        <dbReference type="EC" id="1.1.1.24"/>
    </reaction>
</comment>
<dbReference type="FunFam" id="3.40.50.720:FF:000086">
    <property type="entry name" value="Quinate/shikimate dehydrogenase"/>
    <property type="match status" value="1"/>
</dbReference>
<organism evidence="14 15">
    <name type="scientific">Acetohalobium arabaticum (strain ATCC 49924 / DSM 5501 / Z-7288)</name>
    <dbReference type="NCBI Taxonomy" id="574087"/>
    <lineage>
        <taxon>Bacteria</taxon>
        <taxon>Bacillati</taxon>
        <taxon>Bacillota</taxon>
        <taxon>Clostridia</taxon>
        <taxon>Halanaerobiales</taxon>
        <taxon>Halobacteroidaceae</taxon>
        <taxon>Acetohalobium</taxon>
    </lineage>
</organism>
<evidence type="ECO:0000256" key="1">
    <source>
        <dbReference type="ARBA" id="ARBA00004871"/>
    </source>
</evidence>
<feature type="binding site" evidence="10">
    <location>
        <begin position="24"/>
        <end position="26"/>
    </location>
    <ligand>
        <name>shikimate</name>
        <dbReference type="ChEBI" id="CHEBI:36208"/>
    </ligand>
</feature>
<dbReference type="InterPro" id="IPR022893">
    <property type="entry name" value="Shikimate_DH_fam"/>
</dbReference>
<dbReference type="InterPro" id="IPR046346">
    <property type="entry name" value="Aminoacid_DH-like_N_sf"/>
</dbReference>
<dbReference type="GO" id="GO:0019632">
    <property type="term" value="P:shikimate metabolic process"/>
    <property type="evidence" value="ECO:0007669"/>
    <property type="project" value="InterPro"/>
</dbReference>
<dbReference type="NCBIfam" id="NF001319">
    <property type="entry name" value="PRK00258.3-3"/>
    <property type="match status" value="1"/>
</dbReference>
<comment type="catalytic activity">
    <reaction evidence="6 10">
        <text>shikimate + NADP(+) = 3-dehydroshikimate + NADPH + H(+)</text>
        <dbReference type="Rhea" id="RHEA:17737"/>
        <dbReference type="ChEBI" id="CHEBI:15378"/>
        <dbReference type="ChEBI" id="CHEBI:16630"/>
        <dbReference type="ChEBI" id="CHEBI:36208"/>
        <dbReference type="ChEBI" id="CHEBI:57783"/>
        <dbReference type="ChEBI" id="CHEBI:58349"/>
        <dbReference type="EC" id="1.1.1.25"/>
    </reaction>
</comment>
<feature type="binding site" evidence="10">
    <location>
        <position position="256"/>
    </location>
    <ligand>
        <name>NADP(+)</name>
        <dbReference type="ChEBI" id="CHEBI:58349"/>
    </ligand>
</feature>
<evidence type="ECO:0000256" key="8">
    <source>
        <dbReference type="ARBA" id="ARBA00052329"/>
    </source>
</evidence>
<keyword evidence="2 10" id="KW-0028">Amino-acid biosynthesis</keyword>
<comment type="subunit">
    <text evidence="10">Homodimer.</text>
</comment>
<dbReference type="GO" id="GO:0008652">
    <property type="term" value="P:amino acid biosynthetic process"/>
    <property type="evidence" value="ECO:0007669"/>
    <property type="project" value="UniProtKB-KW"/>
</dbReference>
<evidence type="ECO:0000256" key="6">
    <source>
        <dbReference type="ARBA" id="ARBA00049442"/>
    </source>
</evidence>
<keyword evidence="4 10" id="KW-0560">Oxidoreductase</keyword>
<dbReference type="OrthoDB" id="9792692at2"/>
<dbReference type="PANTHER" id="PTHR21089:SF1">
    <property type="entry name" value="BIFUNCTIONAL 3-DEHYDROQUINATE DEHYDRATASE_SHIKIMATE DEHYDROGENASE, CHLOROPLASTIC"/>
    <property type="match status" value="1"/>
</dbReference>
<evidence type="ECO:0000256" key="5">
    <source>
        <dbReference type="ARBA" id="ARBA00023141"/>
    </source>
</evidence>
<reference evidence="14 15" key="1">
    <citation type="journal article" date="2010" name="Stand. Genomic Sci.">
        <title>Complete genome sequence of Acetohalobium arabaticum type strain (Z-7288).</title>
        <authorList>
            <person name="Sikorski J."/>
            <person name="Lapidus A."/>
            <person name="Chertkov O."/>
            <person name="Lucas S."/>
            <person name="Copeland A."/>
            <person name="Glavina Del Rio T."/>
            <person name="Nolan M."/>
            <person name="Tice H."/>
            <person name="Cheng J.F."/>
            <person name="Han C."/>
            <person name="Brambilla E."/>
            <person name="Pitluck S."/>
            <person name="Liolios K."/>
            <person name="Ivanova N."/>
            <person name="Mavromatis K."/>
            <person name="Mikhailova N."/>
            <person name="Pati A."/>
            <person name="Bruce D."/>
            <person name="Detter C."/>
            <person name="Tapia R."/>
            <person name="Goodwin L."/>
            <person name="Chen A."/>
            <person name="Palaniappan K."/>
            <person name="Land M."/>
            <person name="Hauser L."/>
            <person name="Chang Y.J."/>
            <person name="Jeffries C.D."/>
            <person name="Rohde M."/>
            <person name="Goker M."/>
            <person name="Spring S."/>
            <person name="Woyke T."/>
            <person name="Bristow J."/>
            <person name="Eisen J.A."/>
            <person name="Markowitz V."/>
            <person name="Hugenholtz P."/>
            <person name="Kyrpides N.C."/>
            <person name="Klenk H.P."/>
        </authorList>
    </citation>
    <scope>NUCLEOTIDE SEQUENCE [LARGE SCALE GENOMIC DNA]</scope>
    <source>
        <strain evidence="15">ATCC 49924 / DSM 5501 / Z-7288</strain>
    </source>
</reference>
<dbReference type="GO" id="GO:0052734">
    <property type="term" value="F:shikimate 3-dehydrogenase (NAD+) activity"/>
    <property type="evidence" value="ECO:0007669"/>
    <property type="project" value="RHEA"/>
</dbReference>
<keyword evidence="15" id="KW-1185">Reference proteome</keyword>